<keyword evidence="3" id="KW-1185">Reference proteome</keyword>
<evidence type="ECO:0000313" key="2">
    <source>
        <dbReference type="EMBL" id="KAJ1172318.1"/>
    </source>
</evidence>
<name>A0AAV7T7C3_PLEWA</name>
<dbReference type="AlphaFoldDB" id="A0AAV7T7C3"/>
<proteinExistence type="predicted"/>
<accession>A0AAV7T7C3</accession>
<comment type="caution">
    <text evidence="2">The sequence shown here is derived from an EMBL/GenBank/DDBJ whole genome shotgun (WGS) entry which is preliminary data.</text>
</comment>
<sequence length="140" mass="15268">MCGVRPSAIEPGPVGLRRARRGAWGFAPAAPAAFSFGSAALRPCDCWCPGGLQRRGQAGRTEYFSGRTEAREAGAGPRGRSAILDIDRSRGHTQEKHREGAPLPRTEDSLLWQFRRTQGTPRRSKWNEVRRAPVGGGCKN</sequence>
<evidence type="ECO:0000256" key="1">
    <source>
        <dbReference type="SAM" id="MobiDB-lite"/>
    </source>
</evidence>
<feature type="compositionally biased region" description="Basic and acidic residues" evidence="1">
    <location>
        <begin position="85"/>
        <end position="108"/>
    </location>
</feature>
<reference evidence="2" key="1">
    <citation type="journal article" date="2022" name="bioRxiv">
        <title>Sequencing and chromosome-scale assembly of the giantPleurodeles waltlgenome.</title>
        <authorList>
            <person name="Brown T."/>
            <person name="Elewa A."/>
            <person name="Iarovenko S."/>
            <person name="Subramanian E."/>
            <person name="Araus A.J."/>
            <person name="Petzold A."/>
            <person name="Susuki M."/>
            <person name="Suzuki K.-i.T."/>
            <person name="Hayashi T."/>
            <person name="Toyoda A."/>
            <person name="Oliveira C."/>
            <person name="Osipova E."/>
            <person name="Leigh N.D."/>
            <person name="Simon A."/>
            <person name="Yun M.H."/>
        </authorList>
    </citation>
    <scope>NUCLEOTIDE SEQUENCE</scope>
    <source>
        <strain evidence="2">20211129_DDA</strain>
        <tissue evidence="2">Liver</tissue>
    </source>
</reference>
<protein>
    <submittedName>
        <fullName evidence="2">Uncharacterized protein</fullName>
    </submittedName>
</protein>
<organism evidence="2 3">
    <name type="scientific">Pleurodeles waltl</name>
    <name type="common">Iberian ribbed newt</name>
    <dbReference type="NCBI Taxonomy" id="8319"/>
    <lineage>
        <taxon>Eukaryota</taxon>
        <taxon>Metazoa</taxon>
        <taxon>Chordata</taxon>
        <taxon>Craniata</taxon>
        <taxon>Vertebrata</taxon>
        <taxon>Euteleostomi</taxon>
        <taxon>Amphibia</taxon>
        <taxon>Batrachia</taxon>
        <taxon>Caudata</taxon>
        <taxon>Salamandroidea</taxon>
        <taxon>Salamandridae</taxon>
        <taxon>Pleurodelinae</taxon>
        <taxon>Pleurodeles</taxon>
    </lineage>
</organism>
<evidence type="ECO:0000313" key="3">
    <source>
        <dbReference type="Proteomes" id="UP001066276"/>
    </source>
</evidence>
<gene>
    <name evidence="2" type="ORF">NDU88_004165</name>
</gene>
<dbReference type="EMBL" id="JANPWB010000007">
    <property type="protein sequence ID" value="KAJ1172318.1"/>
    <property type="molecule type" value="Genomic_DNA"/>
</dbReference>
<feature type="region of interest" description="Disordered" evidence="1">
    <location>
        <begin position="67"/>
        <end position="140"/>
    </location>
</feature>
<dbReference type="Proteomes" id="UP001066276">
    <property type="component" value="Chromosome 4_1"/>
</dbReference>